<name>A0A443HT38_BYSSP</name>
<feature type="region of interest" description="Disordered" evidence="1">
    <location>
        <begin position="49"/>
        <end position="86"/>
    </location>
</feature>
<dbReference type="AlphaFoldDB" id="A0A443HT38"/>
<comment type="caution">
    <text evidence="2">The sequence shown here is derived from an EMBL/GenBank/DDBJ whole genome shotgun (WGS) entry which is preliminary data.</text>
</comment>
<organism evidence="2 3">
    <name type="scientific">Byssochlamys spectabilis</name>
    <name type="common">Paecilomyces variotii</name>
    <dbReference type="NCBI Taxonomy" id="264951"/>
    <lineage>
        <taxon>Eukaryota</taxon>
        <taxon>Fungi</taxon>
        <taxon>Dikarya</taxon>
        <taxon>Ascomycota</taxon>
        <taxon>Pezizomycotina</taxon>
        <taxon>Eurotiomycetes</taxon>
        <taxon>Eurotiomycetidae</taxon>
        <taxon>Eurotiales</taxon>
        <taxon>Thermoascaceae</taxon>
        <taxon>Paecilomyces</taxon>
    </lineage>
</organism>
<sequence>MHFRIDAVRAFIYGSFLLAVLVHGRLCSILDEALSEDFMSDTMVQSMRTDDRGLAKPPKIRPISSSRSINGKKRLSASYSKAPSSQDSYNATYFLYSRMTPCNDHHVRSFCPPAS</sequence>
<dbReference type="EMBL" id="RCNU01000006">
    <property type="protein sequence ID" value="RWQ94979.1"/>
    <property type="molecule type" value="Genomic_DNA"/>
</dbReference>
<feature type="compositionally biased region" description="Polar residues" evidence="1">
    <location>
        <begin position="77"/>
        <end position="86"/>
    </location>
</feature>
<protein>
    <submittedName>
        <fullName evidence="2">Uncharacterized protein</fullName>
    </submittedName>
</protein>
<dbReference type="Proteomes" id="UP000283841">
    <property type="component" value="Unassembled WGS sequence"/>
</dbReference>
<dbReference type="GeneID" id="39596141"/>
<keyword evidence="3" id="KW-1185">Reference proteome</keyword>
<evidence type="ECO:0000313" key="2">
    <source>
        <dbReference type="EMBL" id="RWQ94979.1"/>
    </source>
</evidence>
<evidence type="ECO:0000313" key="3">
    <source>
        <dbReference type="Proteomes" id="UP000283841"/>
    </source>
</evidence>
<proteinExistence type="predicted"/>
<dbReference type="RefSeq" id="XP_028484624.1">
    <property type="nucleotide sequence ID" value="XM_028626864.1"/>
</dbReference>
<reference evidence="2 3" key="1">
    <citation type="journal article" date="2018" name="Front. Microbiol.">
        <title>Genomic and genetic insights into a cosmopolitan fungus, Paecilomyces variotii (Eurotiales).</title>
        <authorList>
            <person name="Urquhart A.S."/>
            <person name="Mondo S.J."/>
            <person name="Makela M.R."/>
            <person name="Hane J.K."/>
            <person name="Wiebenga A."/>
            <person name="He G."/>
            <person name="Mihaltcheva S."/>
            <person name="Pangilinan J."/>
            <person name="Lipzen A."/>
            <person name="Barry K."/>
            <person name="de Vries R.P."/>
            <person name="Grigoriev I.V."/>
            <person name="Idnurm A."/>
        </authorList>
    </citation>
    <scope>NUCLEOTIDE SEQUENCE [LARGE SCALE GENOMIC DNA]</scope>
    <source>
        <strain evidence="2 3">CBS 101075</strain>
    </source>
</reference>
<gene>
    <name evidence="2" type="ORF">C8Q69DRAFT_277092</name>
</gene>
<dbReference type="VEuPathDB" id="FungiDB:C8Q69DRAFT_277092"/>
<evidence type="ECO:0000256" key="1">
    <source>
        <dbReference type="SAM" id="MobiDB-lite"/>
    </source>
</evidence>
<accession>A0A443HT38</accession>